<dbReference type="AlphaFoldDB" id="A0A328ADI2"/>
<protein>
    <submittedName>
        <fullName evidence="1">Uncharacterized protein</fullName>
    </submittedName>
</protein>
<dbReference type="OrthoDB" id="7579791at2"/>
<name>A0A328ADI2_9CAUL</name>
<organism evidence="1 2">
    <name type="scientific">Phenylobacterium deserti</name>
    <dbReference type="NCBI Taxonomy" id="1914756"/>
    <lineage>
        <taxon>Bacteria</taxon>
        <taxon>Pseudomonadati</taxon>
        <taxon>Pseudomonadota</taxon>
        <taxon>Alphaproteobacteria</taxon>
        <taxon>Caulobacterales</taxon>
        <taxon>Caulobacteraceae</taxon>
        <taxon>Phenylobacterium</taxon>
    </lineage>
</organism>
<proteinExistence type="predicted"/>
<evidence type="ECO:0000313" key="1">
    <source>
        <dbReference type="EMBL" id="RAK52700.1"/>
    </source>
</evidence>
<comment type="caution">
    <text evidence="1">The sequence shown here is derived from an EMBL/GenBank/DDBJ whole genome shotgun (WGS) entry which is preliminary data.</text>
</comment>
<sequence length="60" mass="6133">MPRPTYDKPLEAGAVDGEVAITGPGNVQGAFTPEAALESAQELIEVAKQAEAQEPPSASP</sequence>
<accession>A0A328ADI2</accession>
<gene>
    <name evidence="1" type="ORF">DJ018_10920</name>
</gene>
<keyword evidence="2" id="KW-1185">Reference proteome</keyword>
<dbReference type="Proteomes" id="UP000249725">
    <property type="component" value="Unassembled WGS sequence"/>
</dbReference>
<reference evidence="2" key="1">
    <citation type="submission" date="2018-05" db="EMBL/GenBank/DDBJ databases">
        <authorList>
            <person name="Li X."/>
        </authorList>
    </citation>
    <scope>NUCLEOTIDE SEQUENCE [LARGE SCALE GENOMIC DNA]</scope>
    <source>
        <strain evidence="2">YIM 73061</strain>
    </source>
</reference>
<evidence type="ECO:0000313" key="2">
    <source>
        <dbReference type="Proteomes" id="UP000249725"/>
    </source>
</evidence>
<dbReference type="EMBL" id="QFYR01000002">
    <property type="protein sequence ID" value="RAK52700.1"/>
    <property type="molecule type" value="Genomic_DNA"/>
</dbReference>
<dbReference type="RefSeq" id="WP_111514985.1">
    <property type="nucleotide sequence ID" value="NZ_QFYR01000002.1"/>
</dbReference>